<evidence type="ECO:0000256" key="1">
    <source>
        <dbReference type="ARBA" id="ARBA00022669"/>
    </source>
</evidence>
<dbReference type="Gene3D" id="2.170.140.10">
    <property type="entry name" value="Chitin binding domain"/>
    <property type="match status" value="3"/>
</dbReference>
<dbReference type="PANTHER" id="PTHR23301">
    <property type="entry name" value="CHITIN BINDING PERITROPHIN-A"/>
    <property type="match status" value="1"/>
</dbReference>
<dbReference type="VEuPathDB" id="VectorBase:AAQUA_000023"/>
<keyword evidence="1" id="KW-0147">Chitin-binding</keyword>
<keyword evidence="5" id="KW-0325">Glycoprotein</keyword>
<evidence type="ECO:0000313" key="8">
    <source>
        <dbReference type="EMBL" id="JAB00634.1"/>
    </source>
</evidence>
<dbReference type="AlphaFoldDB" id="T1E9V9"/>
<dbReference type="SMART" id="SM00494">
    <property type="entry name" value="ChtBD2"/>
    <property type="match status" value="3"/>
</dbReference>
<keyword evidence="4" id="KW-1015">Disulfide bond</keyword>
<keyword evidence="3" id="KW-0677">Repeat</keyword>
<organism evidence="8">
    <name type="scientific">Anopheles aquasalis</name>
    <name type="common">Malaria mosquito</name>
    <dbReference type="NCBI Taxonomy" id="42839"/>
    <lineage>
        <taxon>Eukaryota</taxon>
        <taxon>Metazoa</taxon>
        <taxon>Ecdysozoa</taxon>
        <taxon>Arthropoda</taxon>
        <taxon>Hexapoda</taxon>
        <taxon>Insecta</taxon>
        <taxon>Pterygota</taxon>
        <taxon>Neoptera</taxon>
        <taxon>Endopterygota</taxon>
        <taxon>Diptera</taxon>
        <taxon>Nematocera</taxon>
        <taxon>Culicoidea</taxon>
        <taxon>Culicidae</taxon>
        <taxon>Anophelinae</taxon>
        <taxon>Anopheles</taxon>
    </lineage>
</organism>
<reference evidence="8" key="1">
    <citation type="submission" date="2013-07" db="EMBL/GenBank/DDBJ databases">
        <title>Transcriptome sequencing and developmental regulation of gene expression in Anopheles aquasalis.</title>
        <authorList>
            <consortium name="Brazilian Malaria Network (MCT/CNPq/MS/SCTIE/DECIT/PRONEX 555648/2009-5) and Research Network on Bioactive Molecules from Arthropod Vectors (NAP-MOBIARVE"/>
            <consortium name="University of Sao Paulo)"/>
            <person name="Marinotti O."/>
            <person name="Ribeiro J.M.C."/>
            <person name="Costa-da-Silva A.L."/>
            <person name="Silva M.C.P."/>
            <person name="Lopes A.R."/>
            <person name="Barros M.S."/>
            <person name="Sa-Nunes A."/>
            <person name="Konjin B.B."/>
            <person name="Carvalho E."/>
            <person name="Suesdek L."/>
            <person name="Silva-Neto M.A.C."/>
            <person name="Capurro M.L."/>
        </authorList>
    </citation>
    <scope>NUCLEOTIDE SEQUENCE</scope>
    <source>
        <tissue evidence="8">Whole body</tissue>
    </source>
</reference>
<dbReference type="Pfam" id="PF01607">
    <property type="entry name" value="CBM_14"/>
    <property type="match status" value="3"/>
</dbReference>
<evidence type="ECO:0000256" key="5">
    <source>
        <dbReference type="ARBA" id="ARBA00023180"/>
    </source>
</evidence>
<feature type="chain" id="PRO_5004587282" evidence="6">
    <location>
        <begin position="35"/>
        <end position="250"/>
    </location>
</feature>
<feature type="domain" description="Chitin-binding type-2" evidence="7">
    <location>
        <begin position="191"/>
        <end position="247"/>
    </location>
</feature>
<sequence length="250" mass="27937">STEAQRIVSSRSKMVRHVFMVFALSTLASCCVYGQSLCEGIRYATFADPGDCRQYVVCSQGQASVQRCPTRFVFHPTVLFCVKESQYDCAHVTTPTPEPGSTDSTEPVTIEGTTEEVSGCQQTRPNWESFFCVDAWRTFVANPTNCTQYIDCASNPPTSNHCPEGTIFNDVYQDCHPEDEDRECELATVNLQYCADRADGSYPHPFQCNRFITCVRRVVRIETCPPFFVFDATANRCVTGNPVNCSSLFP</sequence>
<evidence type="ECO:0000256" key="2">
    <source>
        <dbReference type="ARBA" id="ARBA00022729"/>
    </source>
</evidence>
<dbReference type="GO" id="GO:0008061">
    <property type="term" value="F:chitin binding"/>
    <property type="evidence" value="ECO:0007669"/>
    <property type="project" value="UniProtKB-KW"/>
</dbReference>
<name>T1E9V9_ANOAQ</name>
<proteinExistence type="evidence at transcript level"/>
<evidence type="ECO:0000259" key="7">
    <source>
        <dbReference type="PROSITE" id="PS50940"/>
    </source>
</evidence>
<evidence type="ECO:0000256" key="3">
    <source>
        <dbReference type="ARBA" id="ARBA00022737"/>
    </source>
</evidence>
<evidence type="ECO:0000256" key="6">
    <source>
        <dbReference type="SAM" id="SignalP"/>
    </source>
</evidence>
<evidence type="ECO:0000256" key="4">
    <source>
        <dbReference type="ARBA" id="ARBA00023157"/>
    </source>
</evidence>
<dbReference type="InterPro" id="IPR051940">
    <property type="entry name" value="Chitin_bind-dev_reg"/>
</dbReference>
<dbReference type="EMBL" id="GAMD01000957">
    <property type="protein sequence ID" value="JAB00634.1"/>
    <property type="molecule type" value="mRNA"/>
</dbReference>
<feature type="domain" description="Chitin-binding type-2" evidence="7">
    <location>
        <begin position="129"/>
        <end position="186"/>
    </location>
</feature>
<dbReference type="GO" id="GO:0005576">
    <property type="term" value="C:extracellular region"/>
    <property type="evidence" value="ECO:0007669"/>
    <property type="project" value="InterPro"/>
</dbReference>
<feature type="signal peptide" evidence="6">
    <location>
        <begin position="1"/>
        <end position="34"/>
    </location>
</feature>
<accession>T1E9V9</accession>
<dbReference type="PANTHER" id="PTHR23301:SF0">
    <property type="entry name" value="CHITIN-BINDING TYPE-2 DOMAIN-CONTAINING PROTEIN-RELATED"/>
    <property type="match status" value="1"/>
</dbReference>
<feature type="non-terminal residue" evidence="8">
    <location>
        <position position="1"/>
    </location>
</feature>
<keyword evidence="2 6" id="KW-0732">Signal</keyword>
<feature type="domain" description="Chitin-binding type-2" evidence="7">
    <location>
        <begin position="35"/>
        <end position="91"/>
    </location>
</feature>
<dbReference type="InterPro" id="IPR036508">
    <property type="entry name" value="Chitin-bd_dom_sf"/>
</dbReference>
<protein>
    <submittedName>
        <fullName evidence="8">Putative tequila</fullName>
    </submittedName>
</protein>
<dbReference type="SUPFAM" id="SSF57625">
    <property type="entry name" value="Invertebrate chitin-binding proteins"/>
    <property type="match status" value="3"/>
</dbReference>
<dbReference type="InterPro" id="IPR002557">
    <property type="entry name" value="Chitin-bd_dom"/>
</dbReference>
<dbReference type="PROSITE" id="PS50940">
    <property type="entry name" value="CHIT_BIND_II"/>
    <property type="match status" value="3"/>
</dbReference>